<organism evidence="2 3">
    <name type="scientific">Gigaspora margarita</name>
    <dbReference type="NCBI Taxonomy" id="4874"/>
    <lineage>
        <taxon>Eukaryota</taxon>
        <taxon>Fungi</taxon>
        <taxon>Fungi incertae sedis</taxon>
        <taxon>Mucoromycota</taxon>
        <taxon>Glomeromycotina</taxon>
        <taxon>Glomeromycetes</taxon>
        <taxon>Diversisporales</taxon>
        <taxon>Gigasporaceae</taxon>
        <taxon>Gigaspora</taxon>
    </lineage>
</organism>
<protein>
    <submittedName>
        <fullName evidence="2">38487_t:CDS:1</fullName>
    </submittedName>
</protein>
<dbReference type="Pfam" id="PF14474">
    <property type="entry name" value="RTC4"/>
    <property type="match status" value="1"/>
</dbReference>
<feature type="domain" description="Restriction of telomere capping protein 4 C-terminal" evidence="1">
    <location>
        <begin position="4"/>
        <end position="65"/>
    </location>
</feature>
<sequence length="89" mass="10014">LAVILTALTDMFVKTKILTTNLCAPQSFSQYLTQVLAPETAIRLIAEAFNNISLEAAKEIMIDTVVLSLDNMYTMIAIENNKYKAYYLF</sequence>
<evidence type="ECO:0000259" key="1">
    <source>
        <dbReference type="Pfam" id="PF14474"/>
    </source>
</evidence>
<reference evidence="2 3" key="1">
    <citation type="submission" date="2021-06" db="EMBL/GenBank/DDBJ databases">
        <authorList>
            <person name="Kallberg Y."/>
            <person name="Tangrot J."/>
            <person name="Rosling A."/>
        </authorList>
    </citation>
    <scope>NUCLEOTIDE SEQUENCE [LARGE SCALE GENOMIC DNA]</scope>
    <source>
        <strain evidence="2 3">120-4 pot B 10/14</strain>
    </source>
</reference>
<comment type="caution">
    <text evidence="2">The sequence shown here is derived from an EMBL/GenBank/DDBJ whole genome shotgun (WGS) entry which is preliminary data.</text>
</comment>
<evidence type="ECO:0000313" key="3">
    <source>
        <dbReference type="Proteomes" id="UP000789901"/>
    </source>
</evidence>
<proteinExistence type="predicted"/>
<feature type="non-terminal residue" evidence="2">
    <location>
        <position position="1"/>
    </location>
</feature>
<dbReference type="InterPro" id="IPR028094">
    <property type="entry name" value="RTC4_C"/>
</dbReference>
<accession>A0ABN7UK08</accession>
<name>A0ABN7UK08_GIGMA</name>
<keyword evidence="3" id="KW-1185">Reference proteome</keyword>
<evidence type="ECO:0000313" key="2">
    <source>
        <dbReference type="EMBL" id="CAG8616113.1"/>
    </source>
</evidence>
<gene>
    <name evidence="2" type="ORF">GMARGA_LOCUS7601</name>
</gene>
<dbReference type="EMBL" id="CAJVQB010003728">
    <property type="protein sequence ID" value="CAG8616113.1"/>
    <property type="molecule type" value="Genomic_DNA"/>
</dbReference>
<dbReference type="Proteomes" id="UP000789901">
    <property type="component" value="Unassembled WGS sequence"/>
</dbReference>